<dbReference type="CDD" id="cd06124">
    <property type="entry name" value="cupin_NimR-like_N"/>
    <property type="match status" value="1"/>
</dbReference>
<dbReference type="SUPFAM" id="SSF46689">
    <property type="entry name" value="Homeodomain-like"/>
    <property type="match status" value="1"/>
</dbReference>
<proteinExistence type="predicted"/>
<dbReference type="Pfam" id="PF12833">
    <property type="entry name" value="HTH_18"/>
    <property type="match status" value="1"/>
</dbReference>
<name>A0ABU5R9D0_9PSEU</name>
<dbReference type="InterPro" id="IPR011051">
    <property type="entry name" value="RmlC_Cupin_sf"/>
</dbReference>
<organism evidence="5 6">
    <name type="scientific">Amycolatopsis heterodermiae</name>
    <dbReference type="NCBI Taxonomy" id="3110235"/>
    <lineage>
        <taxon>Bacteria</taxon>
        <taxon>Bacillati</taxon>
        <taxon>Actinomycetota</taxon>
        <taxon>Actinomycetes</taxon>
        <taxon>Pseudonocardiales</taxon>
        <taxon>Pseudonocardiaceae</taxon>
        <taxon>Amycolatopsis</taxon>
    </lineage>
</organism>
<keyword evidence="6" id="KW-1185">Reference proteome</keyword>
<evidence type="ECO:0000256" key="1">
    <source>
        <dbReference type="ARBA" id="ARBA00023015"/>
    </source>
</evidence>
<dbReference type="SMART" id="SM00342">
    <property type="entry name" value="HTH_ARAC"/>
    <property type="match status" value="1"/>
</dbReference>
<dbReference type="InterPro" id="IPR003313">
    <property type="entry name" value="AraC-bd"/>
</dbReference>
<dbReference type="Gene3D" id="2.60.120.10">
    <property type="entry name" value="Jelly Rolls"/>
    <property type="match status" value="1"/>
</dbReference>
<dbReference type="InterPro" id="IPR009057">
    <property type="entry name" value="Homeodomain-like_sf"/>
</dbReference>
<keyword evidence="1" id="KW-0805">Transcription regulation</keyword>
<dbReference type="Gene3D" id="1.10.10.60">
    <property type="entry name" value="Homeodomain-like"/>
    <property type="match status" value="1"/>
</dbReference>
<dbReference type="InterPro" id="IPR014710">
    <property type="entry name" value="RmlC-like_jellyroll"/>
</dbReference>
<keyword evidence="3" id="KW-0804">Transcription</keyword>
<protein>
    <submittedName>
        <fullName evidence="5">Helix-turn-helix transcriptional regulator</fullName>
    </submittedName>
</protein>
<dbReference type="RefSeq" id="WP_323330610.1">
    <property type="nucleotide sequence ID" value="NZ_JAYFSI010000006.1"/>
</dbReference>
<dbReference type="Pfam" id="PF02311">
    <property type="entry name" value="AraC_binding"/>
    <property type="match status" value="1"/>
</dbReference>
<dbReference type="PROSITE" id="PS01124">
    <property type="entry name" value="HTH_ARAC_FAMILY_2"/>
    <property type="match status" value="1"/>
</dbReference>
<dbReference type="PANTHER" id="PTHR11019">
    <property type="entry name" value="HTH-TYPE TRANSCRIPTIONAL REGULATOR NIMR"/>
    <property type="match status" value="1"/>
</dbReference>
<reference evidence="5 6" key="1">
    <citation type="submission" date="2023-12" db="EMBL/GenBank/DDBJ databases">
        <title>Amycolatopsis sp. V23-08.</title>
        <authorList>
            <person name="Somphong A."/>
        </authorList>
    </citation>
    <scope>NUCLEOTIDE SEQUENCE [LARGE SCALE GENOMIC DNA]</scope>
    <source>
        <strain evidence="5 6">V23-08</strain>
    </source>
</reference>
<dbReference type="EMBL" id="JAYFSI010000006">
    <property type="protein sequence ID" value="MEA5362847.1"/>
    <property type="molecule type" value="Genomic_DNA"/>
</dbReference>
<dbReference type="SUPFAM" id="SSF51182">
    <property type="entry name" value="RmlC-like cupins"/>
    <property type="match status" value="1"/>
</dbReference>
<sequence>MRNIHIDTVDGLERDVVAIGTDYPPGHVLAEHRHRRAQVLYGVTGSMRVETADGAWIVPPHRAVLIPAGTPHAVRMDGVSTRSLYVEPRAVPWFPGRCRVVEVTPLLRELLREAVDVEPRYTLRGRDAALLHLALHELRRAAPLPLDLPLPADPELRRLCQDFLVAPRIDVRPAAWAARLHVAERTLHRRFRAETGLGLAPWRRRACVLHALPLLAAGAPVAEVAAGLGYSGPGAFTTMFCRLLGAPPSEYR</sequence>
<evidence type="ECO:0000256" key="3">
    <source>
        <dbReference type="ARBA" id="ARBA00023163"/>
    </source>
</evidence>
<dbReference type="PANTHER" id="PTHR11019:SF159">
    <property type="entry name" value="TRANSCRIPTIONAL REGULATOR-RELATED"/>
    <property type="match status" value="1"/>
</dbReference>
<accession>A0ABU5R9D0</accession>
<evidence type="ECO:0000259" key="4">
    <source>
        <dbReference type="PROSITE" id="PS01124"/>
    </source>
</evidence>
<keyword evidence="2" id="KW-0238">DNA-binding</keyword>
<evidence type="ECO:0000313" key="6">
    <source>
        <dbReference type="Proteomes" id="UP001304298"/>
    </source>
</evidence>
<dbReference type="Proteomes" id="UP001304298">
    <property type="component" value="Unassembled WGS sequence"/>
</dbReference>
<evidence type="ECO:0000313" key="5">
    <source>
        <dbReference type="EMBL" id="MEA5362847.1"/>
    </source>
</evidence>
<comment type="caution">
    <text evidence="5">The sequence shown here is derived from an EMBL/GenBank/DDBJ whole genome shotgun (WGS) entry which is preliminary data.</text>
</comment>
<feature type="domain" description="HTH araC/xylS-type" evidence="4">
    <location>
        <begin position="177"/>
        <end position="252"/>
    </location>
</feature>
<gene>
    <name evidence="5" type="ORF">VA596_25155</name>
</gene>
<evidence type="ECO:0000256" key="2">
    <source>
        <dbReference type="ARBA" id="ARBA00023125"/>
    </source>
</evidence>
<dbReference type="InterPro" id="IPR018060">
    <property type="entry name" value="HTH_AraC"/>
</dbReference>